<comment type="caution">
    <text evidence="2">The sequence shown here is derived from an EMBL/GenBank/DDBJ whole genome shotgun (WGS) entry which is preliminary data.</text>
</comment>
<organism evidence="2">
    <name type="scientific">marine sediment metagenome</name>
    <dbReference type="NCBI Taxonomy" id="412755"/>
    <lineage>
        <taxon>unclassified sequences</taxon>
        <taxon>metagenomes</taxon>
        <taxon>ecological metagenomes</taxon>
    </lineage>
</organism>
<accession>X1AEQ3</accession>
<keyword evidence="1" id="KW-0812">Transmembrane</keyword>
<protein>
    <submittedName>
        <fullName evidence="2">Uncharacterized protein</fullName>
    </submittedName>
</protein>
<feature type="transmembrane region" description="Helical" evidence="1">
    <location>
        <begin position="24"/>
        <end position="52"/>
    </location>
</feature>
<proteinExistence type="predicted"/>
<dbReference type="AlphaFoldDB" id="X1AEQ3"/>
<gene>
    <name evidence="2" type="ORF">S01H4_18642</name>
</gene>
<feature type="transmembrane region" description="Helical" evidence="1">
    <location>
        <begin position="59"/>
        <end position="84"/>
    </location>
</feature>
<evidence type="ECO:0000256" key="1">
    <source>
        <dbReference type="SAM" id="Phobius"/>
    </source>
</evidence>
<evidence type="ECO:0000313" key="2">
    <source>
        <dbReference type="EMBL" id="GAG71188.1"/>
    </source>
</evidence>
<sequence>VPAVIIGILFLADAEVPGWLSGVVGFGVLTGTTVVLATVFAVIAIVGGVFAIRKRTWGLALAGSIFAVFCAWIFAIPAIVFTIMGKKHFK</sequence>
<keyword evidence="1" id="KW-1133">Transmembrane helix</keyword>
<keyword evidence="1" id="KW-0472">Membrane</keyword>
<reference evidence="2" key="1">
    <citation type="journal article" date="2014" name="Front. Microbiol.">
        <title>High frequency of phylogenetically diverse reductive dehalogenase-homologous genes in deep subseafloor sedimentary metagenomes.</title>
        <authorList>
            <person name="Kawai M."/>
            <person name="Futagami T."/>
            <person name="Toyoda A."/>
            <person name="Takaki Y."/>
            <person name="Nishi S."/>
            <person name="Hori S."/>
            <person name="Arai W."/>
            <person name="Tsubouchi T."/>
            <person name="Morono Y."/>
            <person name="Uchiyama I."/>
            <person name="Ito T."/>
            <person name="Fujiyama A."/>
            <person name="Inagaki F."/>
            <person name="Takami H."/>
        </authorList>
    </citation>
    <scope>NUCLEOTIDE SEQUENCE</scope>
    <source>
        <strain evidence="2">Expedition CK06-06</strain>
    </source>
</reference>
<dbReference type="EMBL" id="BART01008268">
    <property type="protein sequence ID" value="GAG71188.1"/>
    <property type="molecule type" value="Genomic_DNA"/>
</dbReference>
<feature type="non-terminal residue" evidence="2">
    <location>
        <position position="1"/>
    </location>
</feature>
<name>X1AEQ3_9ZZZZ</name>